<dbReference type="RefSeq" id="WP_084289269.1">
    <property type="nucleotide sequence ID" value="NZ_FWYB01000004.1"/>
</dbReference>
<dbReference type="STRING" id="475255.SAMN04488101_104161"/>
<evidence type="ECO:0008006" key="3">
    <source>
        <dbReference type="Google" id="ProtNLM"/>
    </source>
</evidence>
<dbReference type="EMBL" id="FWYB01000004">
    <property type="protein sequence ID" value="SMC87268.1"/>
    <property type="molecule type" value="Genomic_DNA"/>
</dbReference>
<keyword evidence="2" id="KW-1185">Reference proteome</keyword>
<name>A0A1W2CRJ0_9SPHI</name>
<dbReference type="AlphaFoldDB" id="A0A1W2CRJ0"/>
<dbReference type="Pfam" id="PF16132">
    <property type="entry name" value="DUF4843"/>
    <property type="match status" value="1"/>
</dbReference>
<evidence type="ECO:0000313" key="2">
    <source>
        <dbReference type="Proteomes" id="UP000192678"/>
    </source>
</evidence>
<organism evidence="1 2">
    <name type="scientific">Pedobacter nyackensis</name>
    <dbReference type="NCBI Taxonomy" id="475255"/>
    <lineage>
        <taxon>Bacteria</taxon>
        <taxon>Pseudomonadati</taxon>
        <taxon>Bacteroidota</taxon>
        <taxon>Sphingobacteriia</taxon>
        <taxon>Sphingobacteriales</taxon>
        <taxon>Sphingobacteriaceae</taxon>
        <taxon>Pedobacter</taxon>
    </lineage>
</organism>
<proteinExistence type="predicted"/>
<gene>
    <name evidence="1" type="ORF">SAMN04488101_104161</name>
</gene>
<dbReference type="Proteomes" id="UP000192678">
    <property type="component" value="Unassembled WGS sequence"/>
</dbReference>
<sequence length="239" mass="27259">MKKIITRCFLIFTISMAFSCKEDEIDLFTGKSALFIGVKMDERSTPENDMDSVRNVSFGFTDLQETTINFMVRLQGIPGKEDRKIKIKVAGSATKGSDYELNENVVLPAGAHYVLVPCKIIRNPTLMDTQKNIALSLVADELFEVPDTTRARINLSDGIPTNWVNNSFAAYVLGRCTKAKYQFFYDMMGYYDLADILYGDLNNISKYLNKKIEDYNLNPAKYEHKYGDVPLAFRFDPWD</sequence>
<accession>A0A1W2CRJ0</accession>
<evidence type="ECO:0000313" key="1">
    <source>
        <dbReference type="EMBL" id="SMC87268.1"/>
    </source>
</evidence>
<dbReference type="PROSITE" id="PS51257">
    <property type="entry name" value="PROKAR_LIPOPROTEIN"/>
    <property type="match status" value="1"/>
</dbReference>
<dbReference type="OrthoDB" id="1096722at2"/>
<dbReference type="InterPro" id="IPR032299">
    <property type="entry name" value="DUF4843"/>
</dbReference>
<reference evidence="1 2" key="1">
    <citation type="submission" date="2017-04" db="EMBL/GenBank/DDBJ databases">
        <authorList>
            <person name="Afonso C.L."/>
            <person name="Miller P.J."/>
            <person name="Scott M.A."/>
            <person name="Spackman E."/>
            <person name="Goraichik I."/>
            <person name="Dimitrov K.M."/>
            <person name="Suarez D.L."/>
            <person name="Swayne D.E."/>
        </authorList>
    </citation>
    <scope>NUCLEOTIDE SEQUENCE [LARGE SCALE GENOMIC DNA]</scope>
    <source>
        <strain evidence="1 2">DSM 19625</strain>
    </source>
</reference>
<protein>
    <recommendedName>
        <fullName evidence="3">DUF4843 domain-containing protein</fullName>
    </recommendedName>
</protein>